<dbReference type="HOGENOM" id="CLU_3274131_0_0_5"/>
<evidence type="ECO:0000256" key="1">
    <source>
        <dbReference type="SAM" id="MobiDB-lite"/>
    </source>
</evidence>
<organism evidence="2 3">
    <name type="scientific">Salipiger bermudensis (strain DSM 26914 / JCM 13377 / KCTC 12554 / HTCC2601)</name>
    <name type="common">Pelagibaca bermudensis</name>
    <dbReference type="NCBI Taxonomy" id="314265"/>
    <lineage>
        <taxon>Bacteria</taxon>
        <taxon>Pseudomonadati</taxon>
        <taxon>Pseudomonadota</taxon>
        <taxon>Alphaproteobacteria</taxon>
        <taxon>Rhodobacterales</taxon>
        <taxon>Roseobacteraceae</taxon>
        <taxon>Salipiger</taxon>
    </lineage>
</organism>
<accession>Q0FW51</accession>
<evidence type="ECO:0000313" key="3">
    <source>
        <dbReference type="Proteomes" id="UP000006230"/>
    </source>
</evidence>
<comment type="caution">
    <text evidence="2">The sequence shown here is derived from an EMBL/GenBank/DDBJ whole genome shotgun (WGS) entry which is preliminary data.</text>
</comment>
<reference evidence="2 3" key="1">
    <citation type="journal article" date="2010" name="J. Bacteriol.">
        <title>Genome sequences of Pelagibaca bermudensis HTCC2601T and Maritimibacter alkaliphilus HTCC2654T, the type strains of two marine Roseobacter genera.</title>
        <authorList>
            <person name="Thrash J.C."/>
            <person name="Cho J.C."/>
            <person name="Ferriera S."/>
            <person name="Johnson J."/>
            <person name="Vergin K.L."/>
            <person name="Giovannoni S.J."/>
        </authorList>
    </citation>
    <scope>NUCLEOTIDE SEQUENCE [LARGE SCALE GENOMIC DNA]</scope>
    <source>
        <strain evidence="3">DSM 26914 / JCM 13377 / KCTC 12554 / HTCC2601</strain>
    </source>
</reference>
<keyword evidence="3" id="KW-1185">Reference proteome</keyword>
<dbReference type="EMBL" id="AATQ01000001">
    <property type="protein sequence ID" value="EAU48701.1"/>
    <property type="molecule type" value="Genomic_DNA"/>
</dbReference>
<evidence type="ECO:0000313" key="2">
    <source>
        <dbReference type="EMBL" id="EAU48701.1"/>
    </source>
</evidence>
<dbReference type="STRING" id="314265.R2601_03973"/>
<sequence length="41" mass="4314">MPVAAPCPFPSPEGSMPPRPVRRPGLRPGWRCPGTSEGGMP</sequence>
<gene>
    <name evidence="2" type="ORF">R2601_03973</name>
</gene>
<proteinExistence type="predicted"/>
<name>Q0FW51_SALBH</name>
<feature type="region of interest" description="Disordered" evidence="1">
    <location>
        <begin position="1"/>
        <end position="41"/>
    </location>
</feature>
<dbReference type="AlphaFoldDB" id="Q0FW51"/>
<feature type="compositionally biased region" description="Pro residues" evidence="1">
    <location>
        <begin position="1"/>
        <end position="19"/>
    </location>
</feature>
<dbReference type="Proteomes" id="UP000006230">
    <property type="component" value="Unassembled WGS sequence"/>
</dbReference>
<protein>
    <submittedName>
        <fullName evidence="2">Uncharacterized protein</fullName>
    </submittedName>
</protein>